<dbReference type="Proteomes" id="UP001272137">
    <property type="component" value="Unassembled WGS sequence"/>
</dbReference>
<accession>A0AAW9CZ30</accession>
<evidence type="ECO:0000313" key="1">
    <source>
        <dbReference type="EMBL" id="MDW9254102.1"/>
    </source>
</evidence>
<dbReference type="KEGG" id="btha:DR62_06600"/>
<organism evidence="1 2">
    <name type="scientific">Burkholderia thailandensis</name>
    <dbReference type="NCBI Taxonomy" id="57975"/>
    <lineage>
        <taxon>Bacteria</taxon>
        <taxon>Pseudomonadati</taxon>
        <taxon>Pseudomonadota</taxon>
        <taxon>Betaproteobacteria</taxon>
        <taxon>Burkholderiales</taxon>
        <taxon>Burkholderiaceae</taxon>
        <taxon>Burkholderia</taxon>
        <taxon>pseudomallei group</taxon>
    </lineage>
</organism>
<protein>
    <submittedName>
        <fullName evidence="1">Uncharacterized protein</fullName>
    </submittedName>
</protein>
<sequence length="70" mass="7872">MSTLHAATAAREMRRRSVALVRRDRGAGWRASVHAWRARGGGVAARGDWAIEKQQRDQRAIVWRAKCASM</sequence>
<proteinExistence type="predicted"/>
<dbReference type="EMBL" id="QXCT01000002">
    <property type="protein sequence ID" value="MDW9254102.1"/>
    <property type="molecule type" value="Genomic_DNA"/>
</dbReference>
<gene>
    <name evidence="1" type="ORF">C7S16_0274</name>
</gene>
<comment type="caution">
    <text evidence="1">The sequence shown here is derived from an EMBL/GenBank/DDBJ whole genome shotgun (WGS) entry which is preliminary data.</text>
</comment>
<evidence type="ECO:0000313" key="2">
    <source>
        <dbReference type="Proteomes" id="UP001272137"/>
    </source>
</evidence>
<dbReference type="AlphaFoldDB" id="A0AAW9CZ30"/>
<name>A0AAW9CZ30_BURTH</name>
<reference evidence="1" key="1">
    <citation type="submission" date="2018-08" db="EMBL/GenBank/DDBJ databases">
        <title>Identification of Burkholderia cepacia strains that express a Burkholderia pseudomallei-like capsular polysaccharide.</title>
        <authorList>
            <person name="Burtnick M.N."/>
            <person name="Vongsouvath M."/>
            <person name="Newton P."/>
            <person name="Wuthiekanun V."/>
            <person name="Limmathurotsakul D."/>
            <person name="Brett P.J."/>
            <person name="Chantratita N."/>
            <person name="Dance D.A."/>
        </authorList>
    </citation>
    <scope>NUCLEOTIDE SEQUENCE</scope>
    <source>
        <strain evidence="1">SBXCC001</strain>
    </source>
</reference>